<dbReference type="Gene3D" id="2.160.20.10">
    <property type="entry name" value="Single-stranded right-handed beta-helix, Pectin lyase-like"/>
    <property type="match status" value="2"/>
</dbReference>
<dbReference type="RefSeq" id="WP_145194802.1">
    <property type="nucleotide sequence ID" value="NZ_CP036434.1"/>
</dbReference>
<dbReference type="EMBL" id="CP036434">
    <property type="protein sequence ID" value="QDV05391.1"/>
    <property type="molecule type" value="Genomic_DNA"/>
</dbReference>
<keyword evidence="3" id="KW-1185">Reference proteome</keyword>
<dbReference type="SMART" id="SM00710">
    <property type="entry name" value="PbH1"/>
    <property type="match status" value="5"/>
</dbReference>
<sequence length="1066" mass="110794">MPPKLTISLAAAVRRAARRHSFRRNAHLATRAAVLLAATTVGAGSLHAQVDLSGNLSDSTTGALLSGTVYHATGSIRVPTGATLTIQPGAIVKFAFDRQFTIDGTLNCTGTSLNPVIFTDLRDDSAGGDTNGDGSASVPAPAWWRGVHYNASASSSQTRGLTIRYSGRFISGFYLVNNTATFSDCLSEFSSSSGFDLTSSSLPSMLRCTARDNDVDAFTNVPLVALPRLDTLAASGNGRDVLNVTVGTVPAATSITVNANNVLSGACTLSSNLMIPASSELHLGPGVAIKMGFDREVSVNGELDCNGTSANRVIFTDERDDTVGGDSNGDGAATAPAANHWRGINFGPGSDSSVLEGTMVRYAGRFIAGLEMTGTSPTLRNCVVSESSSDGVDLNASSRPTIEGLTVQNCGRIALASVELEAVASFSGLQFSGNALDQLEVTSATLEAGEALTVERTQGHLDSFYLNTSVNVRSGASLTVGPGVAFKMGFDKQWNVDGTVRMNGTAASRIRITDSRDDSVGGDSNGDGGITLPERNWWRGVQFNDASDGSVLSFTDVRYAGRFISSIELDNASITLDRVTVDNGALSGIDFNNNPEPCVVERVRVNDCSGPAIDNVRLERLQDIELAAGTGNGQNTVRVTSGTLSGNVTIEPNNQFNGSILVDTSINVPSGFELSLQPGVVLKMGFDRSFVVAGRLAVRGSFDQPVILTDSRDDSVGGDTNGDGASSSPAANWWRGLDLNSTSDASIVIGLEVRYAGRFGPSVHCRSGLAAMREVRSSHSGSAGFRVSAHAVLLERLIAFANAGDGLELTGGSFDVRQVTCASNGGVGIDATSAFTGTVRDSIVWANTAAQVAGLGAGQVRYSDGITALAGTNGNIDTDPLFVDLARGNLRLTQSSPCINAGDPASAVDPDSTRADMGARFFNFCEPAVICQQPVSFPPCTPVLSYSGFASLSSPQPFLLVLENAPVNSFAIFFYGIGSPSLINGAFGDICVGGPFKRTAPVPSGGSPLGGPCTGRFEVDLRAYLQSGADPAIVAGSNVIGHLWYRYAAAPGNARFSDGIQLPVCP</sequence>
<dbReference type="AlphaFoldDB" id="A0A518EMU3"/>
<dbReference type="InterPro" id="IPR006626">
    <property type="entry name" value="PbH1"/>
</dbReference>
<feature type="region of interest" description="Disordered" evidence="1">
    <location>
        <begin position="709"/>
        <end position="728"/>
    </location>
</feature>
<dbReference type="Proteomes" id="UP000320390">
    <property type="component" value="Chromosome"/>
</dbReference>
<evidence type="ECO:0000313" key="3">
    <source>
        <dbReference type="Proteomes" id="UP000320390"/>
    </source>
</evidence>
<evidence type="ECO:0000313" key="2">
    <source>
        <dbReference type="EMBL" id="QDV05391.1"/>
    </source>
</evidence>
<evidence type="ECO:0008006" key="4">
    <source>
        <dbReference type="Google" id="ProtNLM"/>
    </source>
</evidence>
<organism evidence="2 3">
    <name type="scientific">Saltatorellus ferox</name>
    <dbReference type="NCBI Taxonomy" id="2528018"/>
    <lineage>
        <taxon>Bacteria</taxon>
        <taxon>Pseudomonadati</taxon>
        <taxon>Planctomycetota</taxon>
        <taxon>Planctomycetia</taxon>
        <taxon>Planctomycetia incertae sedis</taxon>
        <taxon>Saltatorellus</taxon>
    </lineage>
</organism>
<gene>
    <name evidence="2" type="ORF">Poly30_08880</name>
</gene>
<name>A0A518EMU3_9BACT</name>
<dbReference type="OrthoDB" id="232855at2"/>
<accession>A0A518EMU3</accession>
<dbReference type="InterPro" id="IPR011050">
    <property type="entry name" value="Pectin_lyase_fold/virulence"/>
</dbReference>
<proteinExistence type="predicted"/>
<dbReference type="SUPFAM" id="SSF51126">
    <property type="entry name" value="Pectin lyase-like"/>
    <property type="match status" value="1"/>
</dbReference>
<dbReference type="InterPro" id="IPR012334">
    <property type="entry name" value="Pectin_lyas_fold"/>
</dbReference>
<evidence type="ECO:0000256" key="1">
    <source>
        <dbReference type="SAM" id="MobiDB-lite"/>
    </source>
</evidence>
<protein>
    <recommendedName>
        <fullName evidence="4">Right handed beta helix domain-containing protein</fullName>
    </recommendedName>
</protein>
<reference evidence="2 3" key="1">
    <citation type="submission" date="2019-02" db="EMBL/GenBank/DDBJ databases">
        <title>Deep-cultivation of Planctomycetes and their phenomic and genomic characterization uncovers novel biology.</title>
        <authorList>
            <person name="Wiegand S."/>
            <person name="Jogler M."/>
            <person name="Boedeker C."/>
            <person name="Pinto D."/>
            <person name="Vollmers J."/>
            <person name="Rivas-Marin E."/>
            <person name="Kohn T."/>
            <person name="Peeters S.H."/>
            <person name="Heuer A."/>
            <person name="Rast P."/>
            <person name="Oberbeckmann S."/>
            <person name="Bunk B."/>
            <person name="Jeske O."/>
            <person name="Meyerdierks A."/>
            <person name="Storesund J.E."/>
            <person name="Kallscheuer N."/>
            <person name="Luecker S."/>
            <person name="Lage O.M."/>
            <person name="Pohl T."/>
            <person name="Merkel B.J."/>
            <person name="Hornburger P."/>
            <person name="Mueller R.-W."/>
            <person name="Bruemmer F."/>
            <person name="Labrenz M."/>
            <person name="Spormann A.M."/>
            <person name="Op den Camp H."/>
            <person name="Overmann J."/>
            <person name="Amann R."/>
            <person name="Jetten M.S.M."/>
            <person name="Mascher T."/>
            <person name="Medema M.H."/>
            <person name="Devos D.P."/>
            <person name="Kaster A.-K."/>
            <person name="Ovreas L."/>
            <person name="Rohde M."/>
            <person name="Galperin M.Y."/>
            <person name="Jogler C."/>
        </authorList>
    </citation>
    <scope>NUCLEOTIDE SEQUENCE [LARGE SCALE GENOMIC DNA]</scope>
    <source>
        <strain evidence="2 3">Poly30</strain>
    </source>
</reference>